<evidence type="ECO:0000256" key="6">
    <source>
        <dbReference type="ARBA" id="ARBA00023004"/>
    </source>
</evidence>
<evidence type="ECO:0000256" key="8">
    <source>
        <dbReference type="SAM" id="Phobius"/>
    </source>
</evidence>
<dbReference type="SUPFAM" id="SSF81343">
    <property type="entry name" value="Fumarate reductase respiratory complex transmembrane subunits"/>
    <property type="match status" value="1"/>
</dbReference>
<dbReference type="Proteomes" id="UP000000346">
    <property type="component" value="Chromosome"/>
</dbReference>
<comment type="subcellular location">
    <subcellularLocation>
        <location evidence="1">Membrane</location>
    </subcellularLocation>
</comment>
<dbReference type="Gene3D" id="1.20.1300.10">
    <property type="entry name" value="Fumarate reductase/succinate dehydrogenase, transmembrane subunit"/>
    <property type="match status" value="1"/>
</dbReference>
<feature type="transmembrane region" description="Helical" evidence="8">
    <location>
        <begin position="87"/>
        <end position="104"/>
    </location>
</feature>
<feature type="transmembrane region" description="Helical" evidence="8">
    <location>
        <begin position="142"/>
        <end position="162"/>
    </location>
</feature>
<gene>
    <name evidence="9" type="ordered locus">ASAC_1442</name>
</gene>
<keyword evidence="3 8" id="KW-0812">Transmembrane</keyword>
<dbReference type="STRING" id="666510.ASAC_1442"/>
<dbReference type="Pfam" id="PF01127">
    <property type="entry name" value="Sdh_cyt"/>
    <property type="match status" value="1"/>
</dbReference>
<dbReference type="InterPro" id="IPR034804">
    <property type="entry name" value="SQR/QFR_C/D"/>
</dbReference>
<proteinExistence type="predicted"/>
<dbReference type="HOGENOM" id="CLU_1574898_0_0_2"/>
<evidence type="ECO:0000256" key="7">
    <source>
        <dbReference type="ARBA" id="ARBA00023136"/>
    </source>
</evidence>
<protein>
    <submittedName>
        <fullName evidence="9">Succinate:quinone oxidoreductase, cytochrome b subunit C</fullName>
    </submittedName>
</protein>
<feature type="transmembrane region" description="Helical" evidence="8">
    <location>
        <begin position="36"/>
        <end position="57"/>
    </location>
</feature>
<dbReference type="InterPro" id="IPR039023">
    <property type="entry name" value="SdhC_prok"/>
</dbReference>
<keyword evidence="5 8" id="KW-1133">Transmembrane helix</keyword>
<reference evidence="9 10" key="1">
    <citation type="journal article" date="2010" name="Appl. Environ. Microbiol.">
        <title>The genome sequence of the crenarchaeon Acidilobus saccharovorans supports a new order, Acidilobales, and suggests an important ecological role in terrestrial acidic hot springs.</title>
        <authorList>
            <person name="Mardanov A.V."/>
            <person name="Svetlitchnyi V.A."/>
            <person name="Beletsky A.V."/>
            <person name="Prokofeva M.I."/>
            <person name="Bonch-Osmolovskaya E.A."/>
            <person name="Ravin N.V."/>
            <person name="Skryabin K.G."/>
        </authorList>
    </citation>
    <scope>NUCLEOTIDE SEQUENCE [LARGE SCALE GENOMIC DNA]</scope>
    <source>
        <strain evidence="10">DSM 16705 / JCM 18335 / VKM B-2471 / 345-15</strain>
    </source>
</reference>
<dbReference type="KEGG" id="asc:ASAC_1442"/>
<sequence>MAREQGGAVEKENRPGFWRSSLNPWTVRTKNNPERVAFVLHRVTGFIILAFLLAHILETDSPVWSQIVYHVNGWAFWNHIMGIESGLAFRIGEFIVAGAVLFHAPNGIRLLLTEFFGVGVGRPGDPKPPYVPFTFTAAQRQWLYAVFVVWIVLWIIAGVIIFT</sequence>
<dbReference type="AlphaFoldDB" id="D9PZ60"/>
<dbReference type="GeneID" id="9499701"/>
<name>D9PZ60_ACIS3</name>
<dbReference type="PANTHER" id="PTHR41910">
    <property type="entry name" value="SUCCINATE DEHYDROGENASE 2 MEMBRANE SUBUNIT SDHC"/>
    <property type="match status" value="1"/>
</dbReference>
<keyword evidence="10" id="KW-1185">Reference proteome</keyword>
<dbReference type="PANTHER" id="PTHR41910:SF1">
    <property type="entry name" value="SUCCINATE DEHYDROGENASE HYDROPHOBIC MEMBRANE ANCHOR SUBUNIT"/>
    <property type="match status" value="1"/>
</dbReference>
<dbReference type="OrthoDB" id="21304at2157"/>
<keyword evidence="6" id="KW-0408">Iron</keyword>
<dbReference type="InterPro" id="IPR000701">
    <property type="entry name" value="SuccDH_FuR_B_TM-su"/>
</dbReference>
<accession>D9PZ60</accession>
<keyword evidence="2" id="KW-0349">Heme</keyword>
<evidence type="ECO:0000256" key="2">
    <source>
        <dbReference type="ARBA" id="ARBA00022617"/>
    </source>
</evidence>
<evidence type="ECO:0000256" key="5">
    <source>
        <dbReference type="ARBA" id="ARBA00022989"/>
    </source>
</evidence>
<evidence type="ECO:0000313" key="9">
    <source>
        <dbReference type="EMBL" id="ADL19847.1"/>
    </source>
</evidence>
<dbReference type="eggNOG" id="arCOG02244">
    <property type="taxonomic scope" value="Archaea"/>
</dbReference>
<dbReference type="GO" id="GO:0016020">
    <property type="term" value="C:membrane"/>
    <property type="evidence" value="ECO:0007669"/>
    <property type="project" value="UniProtKB-SubCell"/>
</dbReference>
<keyword evidence="4" id="KW-0479">Metal-binding</keyword>
<dbReference type="RefSeq" id="WP_013267359.1">
    <property type="nucleotide sequence ID" value="NC_014374.1"/>
</dbReference>
<keyword evidence="7 8" id="KW-0472">Membrane</keyword>
<dbReference type="EMBL" id="CP001742">
    <property type="protein sequence ID" value="ADL19847.1"/>
    <property type="molecule type" value="Genomic_DNA"/>
</dbReference>
<evidence type="ECO:0000256" key="4">
    <source>
        <dbReference type="ARBA" id="ARBA00022723"/>
    </source>
</evidence>
<evidence type="ECO:0000256" key="1">
    <source>
        <dbReference type="ARBA" id="ARBA00004370"/>
    </source>
</evidence>
<organism evidence="9 10">
    <name type="scientific">Acidilobus saccharovorans (strain DSM 16705 / JCM 18335 / VKM B-2471 / 345-15)</name>
    <dbReference type="NCBI Taxonomy" id="666510"/>
    <lineage>
        <taxon>Archaea</taxon>
        <taxon>Thermoproteota</taxon>
        <taxon>Thermoprotei</taxon>
        <taxon>Acidilobales</taxon>
        <taxon>Acidilobaceae</taxon>
        <taxon>Acidilobus</taxon>
    </lineage>
</organism>
<evidence type="ECO:0000256" key="3">
    <source>
        <dbReference type="ARBA" id="ARBA00022692"/>
    </source>
</evidence>
<dbReference type="GO" id="GO:0046872">
    <property type="term" value="F:metal ion binding"/>
    <property type="evidence" value="ECO:0007669"/>
    <property type="project" value="UniProtKB-KW"/>
</dbReference>
<dbReference type="InParanoid" id="D9PZ60"/>
<evidence type="ECO:0000313" key="10">
    <source>
        <dbReference type="Proteomes" id="UP000000346"/>
    </source>
</evidence>